<accession>A0ABV5U5X0</accession>
<dbReference type="RefSeq" id="WP_378194655.1">
    <property type="nucleotide sequence ID" value="NZ_JBHMBK010000012.1"/>
</dbReference>
<evidence type="ECO:0000313" key="2">
    <source>
        <dbReference type="Proteomes" id="UP001589535"/>
    </source>
</evidence>
<keyword evidence="2" id="KW-1185">Reference proteome</keyword>
<organism evidence="1 2">
    <name type="scientific">Amycolatopsis plumensis</name>
    <dbReference type="NCBI Taxonomy" id="236508"/>
    <lineage>
        <taxon>Bacteria</taxon>
        <taxon>Bacillati</taxon>
        <taxon>Actinomycetota</taxon>
        <taxon>Actinomycetes</taxon>
        <taxon>Pseudonocardiales</taxon>
        <taxon>Pseudonocardiaceae</taxon>
        <taxon>Amycolatopsis</taxon>
    </lineage>
</organism>
<sequence>MPRRGKVVQDEVVARRMWNVFGAIKAQGALYHAEEVFGAMLPFMPSSRRWRSGSQWVAEEYGRLMWDAATENVRDAESLSRSRFNVGIAADVNDFEFLTKRATLVSDTLLLSDAWAGRPNVLVEQWHRLDASNTATTQRWPGCP</sequence>
<evidence type="ECO:0000313" key="1">
    <source>
        <dbReference type="EMBL" id="MFB9686070.1"/>
    </source>
</evidence>
<name>A0ABV5U5X0_9PSEU</name>
<gene>
    <name evidence="1" type="ORF">ACFFTO_17885</name>
</gene>
<comment type="caution">
    <text evidence="1">The sequence shown here is derived from an EMBL/GenBank/DDBJ whole genome shotgun (WGS) entry which is preliminary data.</text>
</comment>
<reference evidence="1 2" key="1">
    <citation type="submission" date="2024-09" db="EMBL/GenBank/DDBJ databases">
        <authorList>
            <person name="Sun Q."/>
            <person name="Mori K."/>
        </authorList>
    </citation>
    <scope>NUCLEOTIDE SEQUENCE [LARGE SCALE GENOMIC DNA]</scope>
    <source>
        <strain evidence="1 2">JCM 13852</strain>
    </source>
</reference>
<proteinExistence type="predicted"/>
<protein>
    <submittedName>
        <fullName evidence="1">Uncharacterized protein</fullName>
    </submittedName>
</protein>
<dbReference type="Proteomes" id="UP001589535">
    <property type="component" value="Unassembled WGS sequence"/>
</dbReference>
<dbReference type="EMBL" id="JBHMBK010000012">
    <property type="protein sequence ID" value="MFB9686070.1"/>
    <property type="molecule type" value="Genomic_DNA"/>
</dbReference>